<dbReference type="Pfam" id="PF01435">
    <property type="entry name" value="Peptidase_M48"/>
    <property type="match status" value="1"/>
</dbReference>
<dbReference type="EC" id="3.4.24.-" evidence="9"/>
<keyword evidence="3" id="KW-0479">Metal-binding</keyword>
<keyword evidence="2" id="KW-0645">Protease</keyword>
<dbReference type="Gene3D" id="3.30.2010.10">
    <property type="entry name" value="Metalloproteases ('zincins'), catalytic domain"/>
    <property type="match status" value="1"/>
</dbReference>
<organism evidence="9 10">
    <name type="scientific">Gaopeijia maritima</name>
    <dbReference type="NCBI Taxonomy" id="3119007"/>
    <lineage>
        <taxon>Bacteria</taxon>
        <taxon>Pseudomonadati</taxon>
        <taxon>Gemmatimonadota</taxon>
        <taxon>Longimicrobiia</taxon>
        <taxon>Gaopeijiales</taxon>
        <taxon>Gaopeijiaceae</taxon>
        <taxon>Gaopeijia</taxon>
    </lineage>
</organism>
<keyword evidence="6 9" id="KW-0482">Metalloprotease</keyword>
<dbReference type="PROSITE" id="PS51257">
    <property type="entry name" value="PROKAR_LIPOPROTEIN"/>
    <property type="match status" value="1"/>
</dbReference>
<dbReference type="GO" id="GO:0008237">
    <property type="term" value="F:metallopeptidase activity"/>
    <property type="evidence" value="ECO:0007669"/>
    <property type="project" value="UniProtKB-KW"/>
</dbReference>
<keyword evidence="10" id="KW-1185">Reference proteome</keyword>
<evidence type="ECO:0000313" key="10">
    <source>
        <dbReference type="Proteomes" id="UP001484239"/>
    </source>
</evidence>
<dbReference type="PANTHER" id="PTHR22726:SF1">
    <property type="entry name" value="METALLOENDOPEPTIDASE OMA1, MITOCHONDRIAL"/>
    <property type="match status" value="1"/>
</dbReference>
<dbReference type="Proteomes" id="UP001484239">
    <property type="component" value="Unassembled WGS sequence"/>
</dbReference>
<protein>
    <submittedName>
        <fullName evidence="9">M48 family metalloprotease</fullName>
        <ecNumber evidence="9">3.4.24.-</ecNumber>
    </submittedName>
</protein>
<feature type="signal peptide" evidence="7">
    <location>
        <begin position="1"/>
        <end position="26"/>
    </location>
</feature>
<comment type="cofactor">
    <cofactor evidence="1">
        <name>Zn(2+)</name>
        <dbReference type="ChEBI" id="CHEBI:29105"/>
    </cofactor>
</comment>
<dbReference type="PANTHER" id="PTHR22726">
    <property type="entry name" value="METALLOENDOPEPTIDASE OMA1"/>
    <property type="match status" value="1"/>
</dbReference>
<evidence type="ECO:0000256" key="3">
    <source>
        <dbReference type="ARBA" id="ARBA00022723"/>
    </source>
</evidence>
<keyword evidence="5" id="KW-0862">Zinc</keyword>
<dbReference type="RefSeq" id="WP_405274636.1">
    <property type="nucleotide sequence ID" value="NZ_CP144380.1"/>
</dbReference>
<sequence length="480" mass="51628">MSDRRRSTAVRTGGAALLALTFAGCAVNPATGNRELSLVSEGQEIQMGREADPQIVAQMGLYPDSSVQRYVREIGLRLAAESERPDLPWTFRVLDDPTVNAFALPGGFIYITRGILTHLTSEAELAGVLGHEIGHVTARHSASQMSRAQLAQLGLGVGMIFSETVRDYGGLASQSLGLLFLKFGRDDESQADELGIRYMTREGYDPRELAGVMRMLSRTSELASGGGRVPEWLSTHPDPANRSESILAQVTAGDYASATTVEREGFLRRIDRMPFGPNPREGFTEDGVFHHPELAFRLDTRGWGVDNQKSAVQFVAPDGGAVVILTIGSGSPEAALQEFGGMQGVSVGQGRRTEINGSPAVRAPFQAESQDGVLAGEVVFLSYGGNTYRLLGLSSSAGWGAAAPTARAIQESFRRETDPAVLSAQPDRLDVVSTSGRLTFDDFRSRYPSTVDPVIVALINQLESGSVLDRGLWKRVVEGN</sequence>
<evidence type="ECO:0000313" key="9">
    <source>
        <dbReference type="EMBL" id="MEK9500576.1"/>
    </source>
</evidence>
<evidence type="ECO:0000256" key="7">
    <source>
        <dbReference type="SAM" id="SignalP"/>
    </source>
</evidence>
<feature type="domain" description="Peptidase M48" evidence="8">
    <location>
        <begin position="67"/>
        <end position="247"/>
    </location>
</feature>
<comment type="caution">
    <text evidence="9">The sequence shown here is derived from an EMBL/GenBank/DDBJ whole genome shotgun (WGS) entry which is preliminary data.</text>
</comment>
<accession>A0ABU9E778</accession>
<dbReference type="EMBL" id="JBBHLI010000002">
    <property type="protein sequence ID" value="MEK9500576.1"/>
    <property type="molecule type" value="Genomic_DNA"/>
</dbReference>
<proteinExistence type="predicted"/>
<evidence type="ECO:0000256" key="4">
    <source>
        <dbReference type="ARBA" id="ARBA00022801"/>
    </source>
</evidence>
<dbReference type="InterPro" id="IPR001915">
    <property type="entry name" value="Peptidase_M48"/>
</dbReference>
<dbReference type="InterPro" id="IPR051156">
    <property type="entry name" value="Mito/Outer_Membr_Metalloprot"/>
</dbReference>
<evidence type="ECO:0000259" key="8">
    <source>
        <dbReference type="Pfam" id="PF01435"/>
    </source>
</evidence>
<keyword evidence="4 9" id="KW-0378">Hydrolase</keyword>
<evidence type="ECO:0000256" key="5">
    <source>
        <dbReference type="ARBA" id="ARBA00022833"/>
    </source>
</evidence>
<evidence type="ECO:0000256" key="1">
    <source>
        <dbReference type="ARBA" id="ARBA00001947"/>
    </source>
</evidence>
<dbReference type="CDD" id="cd07333">
    <property type="entry name" value="M48C_bepA_like"/>
    <property type="match status" value="1"/>
</dbReference>
<evidence type="ECO:0000256" key="2">
    <source>
        <dbReference type="ARBA" id="ARBA00022670"/>
    </source>
</evidence>
<feature type="chain" id="PRO_5046513181" evidence="7">
    <location>
        <begin position="27"/>
        <end position="480"/>
    </location>
</feature>
<gene>
    <name evidence="9" type="ORF">WI372_06275</name>
</gene>
<evidence type="ECO:0000256" key="6">
    <source>
        <dbReference type="ARBA" id="ARBA00023049"/>
    </source>
</evidence>
<reference evidence="9 10" key="1">
    <citation type="submission" date="2024-02" db="EMBL/GenBank/DDBJ databases">
        <title>A novel Gemmatimonadota bacterium.</title>
        <authorList>
            <person name="Du Z.-J."/>
            <person name="Ye Y.-Q."/>
        </authorList>
    </citation>
    <scope>NUCLEOTIDE SEQUENCE [LARGE SCALE GENOMIC DNA]</scope>
    <source>
        <strain evidence="9 10">DH-20</strain>
    </source>
</reference>
<name>A0ABU9E778_9BACT</name>
<keyword evidence="7" id="KW-0732">Signal</keyword>